<keyword evidence="4 9" id="KW-0547">Nucleotide-binding</keyword>
<reference evidence="10 11" key="1">
    <citation type="submission" date="2019-03" db="EMBL/GenBank/DDBJ databases">
        <title>Genomic Encyclopedia of Type Strains, Phase IV (KMG-IV): sequencing the most valuable type-strain genomes for metagenomic binning, comparative biology and taxonomic classification.</title>
        <authorList>
            <person name="Goeker M."/>
        </authorList>
    </citation>
    <scope>NUCLEOTIDE SEQUENCE [LARGE SCALE GENOMIC DNA]</scope>
    <source>
        <strain evidence="10 11">DSM 28231</strain>
    </source>
</reference>
<dbReference type="GO" id="GO:0004141">
    <property type="term" value="F:dethiobiotin synthase activity"/>
    <property type="evidence" value="ECO:0007669"/>
    <property type="project" value="UniProtKB-UniRule"/>
</dbReference>
<comment type="catalytic activity">
    <reaction evidence="9">
        <text>(7R,8S)-7,8-diammoniononanoate + CO2 + ATP = (4R,5S)-dethiobiotin + ADP + phosphate + 3 H(+)</text>
        <dbReference type="Rhea" id="RHEA:15805"/>
        <dbReference type="ChEBI" id="CHEBI:15378"/>
        <dbReference type="ChEBI" id="CHEBI:16526"/>
        <dbReference type="ChEBI" id="CHEBI:30616"/>
        <dbReference type="ChEBI" id="CHEBI:43474"/>
        <dbReference type="ChEBI" id="CHEBI:149469"/>
        <dbReference type="ChEBI" id="CHEBI:149473"/>
        <dbReference type="ChEBI" id="CHEBI:456216"/>
        <dbReference type="EC" id="6.3.3.3"/>
    </reaction>
</comment>
<evidence type="ECO:0000256" key="6">
    <source>
        <dbReference type="ARBA" id="ARBA00022840"/>
    </source>
</evidence>
<comment type="subunit">
    <text evidence="9">Homodimer.</text>
</comment>
<dbReference type="GO" id="GO:0005524">
    <property type="term" value="F:ATP binding"/>
    <property type="evidence" value="ECO:0007669"/>
    <property type="project" value="UniProtKB-UniRule"/>
</dbReference>
<dbReference type="RefSeq" id="WP_132024154.1">
    <property type="nucleotide sequence ID" value="NZ_CP016605.1"/>
</dbReference>
<keyword evidence="5 9" id="KW-0093">Biotin biosynthesis</keyword>
<dbReference type="PANTHER" id="PTHR43210">
    <property type="entry name" value="DETHIOBIOTIN SYNTHETASE"/>
    <property type="match status" value="1"/>
</dbReference>
<dbReference type="Proteomes" id="UP000294841">
    <property type="component" value="Unassembled WGS sequence"/>
</dbReference>
<evidence type="ECO:0000256" key="4">
    <source>
        <dbReference type="ARBA" id="ARBA00022741"/>
    </source>
</evidence>
<comment type="function">
    <text evidence="9">Catalyzes a mechanistically unusual reaction, the ATP-dependent insertion of CO2 between the N7 and N8 nitrogen atoms of 7,8-diaminopelargonic acid (DAPA, also called 7,8-diammoniononanoate) to form a ureido ring.</text>
</comment>
<evidence type="ECO:0000256" key="3">
    <source>
        <dbReference type="ARBA" id="ARBA00022723"/>
    </source>
</evidence>
<dbReference type="UniPathway" id="UPA00078">
    <property type="reaction ID" value="UER00161"/>
</dbReference>
<comment type="cofactor">
    <cofactor evidence="9">
        <name>Mg(2+)</name>
        <dbReference type="ChEBI" id="CHEBI:18420"/>
    </cofactor>
</comment>
<gene>
    <name evidence="9" type="primary">bioD</name>
    <name evidence="10" type="ORF">EV697_10518</name>
</gene>
<feature type="binding site" evidence="9">
    <location>
        <position position="50"/>
    </location>
    <ligand>
        <name>ATP</name>
        <dbReference type="ChEBI" id="CHEBI:30616"/>
    </ligand>
</feature>
<evidence type="ECO:0000313" key="10">
    <source>
        <dbReference type="EMBL" id="TCP11906.1"/>
    </source>
</evidence>
<feature type="binding site" evidence="9">
    <location>
        <position position="50"/>
    </location>
    <ligand>
        <name>Mg(2+)</name>
        <dbReference type="ChEBI" id="CHEBI:18420"/>
    </ligand>
</feature>
<evidence type="ECO:0000256" key="2">
    <source>
        <dbReference type="ARBA" id="ARBA00022598"/>
    </source>
</evidence>
<dbReference type="Pfam" id="PF13500">
    <property type="entry name" value="AAA_26"/>
    <property type="match status" value="1"/>
</dbReference>
<dbReference type="GO" id="GO:0000287">
    <property type="term" value="F:magnesium ion binding"/>
    <property type="evidence" value="ECO:0007669"/>
    <property type="project" value="UniProtKB-UniRule"/>
</dbReference>
<keyword evidence="3 9" id="KW-0479">Metal-binding</keyword>
<evidence type="ECO:0000313" key="11">
    <source>
        <dbReference type="Proteomes" id="UP000294841"/>
    </source>
</evidence>
<dbReference type="SUPFAM" id="SSF52540">
    <property type="entry name" value="P-loop containing nucleoside triphosphate hydrolases"/>
    <property type="match status" value="1"/>
</dbReference>
<dbReference type="AlphaFoldDB" id="A0A4R2MXH0"/>
<evidence type="ECO:0000256" key="5">
    <source>
        <dbReference type="ARBA" id="ARBA00022756"/>
    </source>
</evidence>
<dbReference type="GO" id="GO:0042803">
    <property type="term" value="F:protein homodimerization activity"/>
    <property type="evidence" value="ECO:0007669"/>
    <property type="project" value="UniProtKB-ARBA"/>
</dbReference>
<comment type="similarity">
    <text evidence="9">Belongs to the dethiobiotin synthetase family.</text>
</comment>
<organism evidence="10 11">
    <name type="scientific">Bisgaardia hudsonensis</name>
    <dbReference type="NCBI Taxonomy" id="109472"/>
    <lineage>
        <taxon>Bacteria</taxon>
        <taxon>Pseudomonadati</taxon>
        <taxon>Pseudomonadota</taxon>
        <taxon>Gammaproteobacteria</taxon>
        <taxon>Pasteurellales</taxon>
        <taxon>Pasteurellaceae</taxon>
        <taxon>Bisgaardia</taxon>
    </lineage>
</organism>
<keyword evidence="11" id="KW-1185">Reference proteome</keyword>
<feature type="binding site" evidence="9">
    <location>
        <begin position="115"/>
        <end position="118"/>
    </location>
    <ligand>
        <name>ATP</name>
        <dbReference type="ChEBI" id="CHEBI:30616"/>
    </ligand>
</feature>
<name>A0A4R2MXH0_9PAST</name>
<feature type="active site" evidence="9">
    <location>
        <position position="38"/>
    </location>
</feature>
<dbReference type="NCBIfam" id="TIGR00347">
    <property type="entry name" value="bioD"/>
    <property type="match status" value="1"/>
</dbReference>
<comment type="caution">
    <text evidence="9">Lacks conserved residue(s) required for the propagation of feature annotation.</text>
</comment>
<dbReference type="InterPro" id="IPR027417">
    <property type="entry name" value="P-loop_NTPase"/>
</dbReference>
<feature type="binding site" evidence="9">
    <location>
        <position position="42"/>
    </location>
    <ligand>
        <name>substrate</name>
    </ligand>
</feature>
<feature type="binding site" evidence="9">
    <location>
        <begin position="13"/>
        <end position="18"/>
    </location>
    <ligand>
        <name>ATP</name>
        <dbReference type="ChEBI" id="CHEBI:30616"/>
    </ligand>
</feature>
<dbReference type="InterPro" id="IPR004472">
    <property type="entry name" value="DTB_synth_BioD"/>
</dbReference>
<dbReference type="OrthoDB" id="9802097at2"/>
<keyword evidence="1 9" id="KW-0963">Cytoplasm</keyword>
<dbReference type="EMBL" id="SLXI01000005">
    <property type="protein sequence ID" value="TCP11906.1"/>
    <property type="molecule type" value="Genomic_DNA"/>
</dbReference>
<proteinExistence type="inferred from homology"/>
<dbReference type="PANTHER" id="PTHR43210:SF2">
    <property type="entry name" value="ATP-DEPENDENT DETHIOBIOTIN SYNTHETASE BIOD 2"/>
    <property type="match status" value="1"/>
</dbReference>
<dbReference type="CDD" id="cd03109">
    <property type="entry name" value="DTBS"/>
    <property type="match status" value="1"/>
</dbReference>
<accession>A0A4R2MXH0</accession>
<dbReference type="GO" id="GO:0009102">
    <property type="term" value="P:biotin biosynthetic process"/>
    <property type="evidence" value="ECO:0007669"/>
    <property type="project" value="UniProtKB-UniRule"/>
</dbReference>
<evidence type="ECO:0000256" key="9">
    <source>
        <dbReference type="HAMAP-Rule" id="MF_00336"/>
    </source>
</evidence>
<evidence type="ECO:0000256" key="7">
    <source>
        <dbReference type="ARBA" id="ARBA00022842"/>
    </source>
</evidence>
<dbReference type="PIRSF" id="PIRSF006755">
    <property type="entry name" value="DTB_synth"/>
    <property type="match status" value="1"/>
</dbReference>
<evidence type="ECO:0000256" key="1">
    <source>
        <dbReference type="ARBA" id="ARBA00022490"/>
    </source>
</evidence>
<dbReference type="EC" id="6.3.3.3" evidence="9"/>
<dbReference type="FunFam" id="3.40.50.300:FF:000292">
    <property type="entry name" value="ATP-dependent dethiobiotin synthetase BioD"/>
    <property type="match status" value="1"/>
</dbReference>
<feature type="binding site" evidence="9">
    <location>
        <position position="115"/>
    </location>
    <ligand>
        <name>Mg(2+)</name>
        <dbReference type="ChEBI" id="CHEBI:18420"/>
    </ligand>
</feature>
<feature type="binding site" evidence="9">
    <location>
        <position position="17"/>
    </location>
    <ligand>
        <name>Mg(2+)</name>
        <dbReference type="ChEBI" id="CHEBI:18420"/>
    </ligand>
</feature>
<dbReference type="GO" id="GO:0005829">
    <property type="term" value="C:cytosol"/>
    <property type="evidence" value="ECO:0007669"/>
    <property type="project" value="TreeGrafter"/>
</dbReference>
<keyword evidence="6 9" id="KW-0067">ATP-binding</keyword>
<sequence length="213" mass="24063">MAQVLFISGIDTDVGKTIATGLYAKKLMAQGYSVITQKMIQTGNKDLSEDILQHRKIQGIQLTEEDKSGLTCPYLFSYPCSPHLASRLENIEISTALIQQATKKLMAKYDYVLIEGAGGLCVPYNETKTTLDYLREYQHPLILVTSGKLGSINHTLLSLQACQINGIKVHSVMYNLYPKADEIISRETQLFLRNYLKQHFPDTQFDVFDFVEM</sequence>
<evidence type="ECO:0000256" key="8">
    <source>
        <dbReference type="ARBA" id="ARBA00047386"/>
    </source>
</evidence>
<dbReference type="HAMAP" id="MF_00336">
    <property type="entry name" value="BioD"/>
    <property type="match status" value="1"/>
</dbReference>
<comment type="pathway">
    <text evidence="9">Cofactor biosynthesis; biotin biosynthesis; biotin from 7,8-diaminononanoate: step 1/2.</text>
</comment>
<dbReference type="Gene3D" id="3.40.50.300">
    <property type="entry name" value="P-loop containing nucleotide triphosphate hydrolases"/>
    <property type="match status" value="1"/>
</dbReference>
<comment type="caution">
    <text evidence="10">The sequence shown here is derived from an EMBL/GenBank/DDBJ whole genome shotgun (WGS) entry which is preliminary data.</text>
</comment>
<comment type="catalytic activity">
    <reaction evidence="8">
        <text>(7R,8S)-8-amino-7-(carboxyamino)nonanoate + ATP = (4R,5S)-dethiobiotin + ADP + phosphate + H(+)</text>
        <dbReference type="Rhea" id="RHEA:63684"/>
        <dbReference type="ChEBI" id="CHEBI:15378"/>
        <dbReference type="ChEBI" id="CHEBI:30616"/>
        <dbReference type="ChEBI" id="CHEBI:43474"/>
        <dbReference type="ChEBI" id="CHEBI:149470"/>
        <dbReference type="ChEBI" id="CHEBI:149473"/>
        <dbReference type="ChEBI" id="CHEBI:456216"/>
    </reaction>
</comment>
<comment type="subcellular location">
    <subcellularLocation>
        <location evidence="9">Cytoplasm</location>
    </subcellularLocation>
</comment>
<keyword evidence="7 9" id="KW-0460">Magnesium</keyword>
<keyword evidence="2 9" id="KW-0436">Ligase</keyword>
<protein>
    <recommendedName>
        <fullName evidence="9">ATP-dependent dethiobiotin synthetase BioD</fullName>
        <ecNumber evidence="9">6.3.3.3</ecNumber>
    </recommendedName>
    <alternativeName>
        <fullName evidence="9">DTB synthetase</fullName>
        <shortName evidence="9">DTBS</shortName>
    </alternativeName>
    <alternativeName>
        <fullName evidence="9">Dethiobiotin synthase</fullName>
    </alternativeName>
</protein>